<comment type="caution">
    <text evidence="2">The sequence shown here is derived from an EMBL/GenBank/DDBJ whole genome shotgun (WGS) entry which is preliminary data.</text>
</comment>
<sequence length="572" mass="64472">MSSQTYPGKGLSPLQLVFALNEELKHTAFSSSLTADQLAQLRQDTLLALSTICEWGNSFTGIGRIPSDVLALIPIHLSSQKDRLRASFVCRRWRRTFLQCAELWSELFLLKGEACLKTFLDRAKGSALDVIVDAGVPASTMGLLSSHTKQFRSLHFTRHKLRDVQMFLRVNSGPLPLLHTLEISTGTEEDGEGASGAITPPSTPLFNHATNLKAFGFYSDSGWSPSLGYFTFPHLTSLSMSVKPHGICGSQLLDMLEASPMLRDVYIEAMDFVGSDLRRVPKGRVVVLDNVDSFDLCLIGGERLYQFAVHISCPSASSTSLSRSGELSKSFREDALPTPDEWHAIVHQYTRNPAEEVAFELLCDGRDAARRFAFRSPDGSVLKLCFEGIKVDPEYPSLPWRPTLFIKVENPREQYDVYPEVARIVLDHPHVANFRRLRVCDNFAAVRSQDATRTLRLLFKSLGSLDELTFHNCHPQPYFDSFSDFCEDGDKQKAITFTPIKQLTISHCEYHKHLTRIENLAESQHALGVPFERIIFRDAIRSQEIEQKLRTWVDSVEYCYSSLKERETSIVE</sequence>
<protein>
    <recommendedName>
        <fullName evidence="1">F-box domain-containing protein</fullName>
    </recommendedName>
</protein>
<dbReference type="OrthoDB" id="2758786at2759"/>
<dbReference type="InterPro" id="IPR001810">
    <property type="entry name" value="F-box_dom"/>
</dbReference>
<keyword evidence="3" id="KW-1185">Reference proteome</keyword>
<evidence type="ECO:0000313" key="2">
    <source>
        <dbReference type="EMBL" id="KAF9783428.1"/>
    </source>
</evidence>
<dbReference type="Gene3D" id="1.20.1280.50">
    <property type="match status" value="1"/>
</dbReference>
<gene>
    <name evidence="2" type="ORF">BJ322DRAFT_151523</name>
</gene>
<dbReference type="Proteomes" id="UP000736335">
    <property type="component" value="Unassembled WGS sequence"/>
</dbReference>
<reference evidence="2" key="2">
    <citation type="submission" date="2020-11" db="EMBL/GenBank/DDBJ databases">
        <authorList>
            <consortium name="DOE Joint Genome Institute"/>
            <person name="Kuo A."/>
            <person name="Miyauchi S."/>
            <person name="Kiss E."/>
            <person name="Drula E."/>
            <person name="Kohler A."/>
            <person name="Sanchez-Garcia M."/>
            <person name="Andreopoulos B."/>
            <person name="Barry K.W."/>
            <person name="Bonito G."/>
            <person name="Buee M."/>
            <person name="Carver A."/>
            <person name="Chen C."/>
            <person name="Cichocki N."/>
            <person name="Clum A."/>
            <person name="Culley D."/>
            <person name="Crous P.W."/>
            <person name="Fauchery L."/>
            <person name="Girlanda M."/>
            <person name="Hayes R."/>
            <person name="Keri Z."/>
            <person name="Labutti K."/>
            <person name="Lipzen A."/>
            <person name="Lombard V."/>
            <person name="Magnuson J."/>
            <person name="Maillard F."/>
            <person name="Morin E."/>
            <person name="Murat C."/>
            <person name="Nolan M."/>
            <person name="Ohm R."/>
            <person name="Pangilinan J."/>
            <person name="Pereira M."/>
            <person name="Perotto S."/>
            <person name="Peter M."/>
            <person name="Riley R."/>
            <person name="Sitrit Y."/>
            <person name="Stielow B."/>
            <person name="Szollosi G."/>
            <person name="Zifcakova L."/>
            <person name="Stursova M."/>
            <person name="Spatafora J.W."/>
            <person name="Tedersoo L."/>
            <person name="Vaario L.-M."/>
            <person name="Yamada A."/>
            <person name="Yan M."/>
            <person name="Wang P."/>
            <person name="Xu J."/>
            <person name="Bruns T."/>
            <person name="Baldrian P."/>
            <person name="Vilgalys R."/>
            <person name="Henrissat B."/>
            <person name="Grigoriev I.V."/>
            <person name="Hibbett D."/>
            <person name="Nagy L.G."/>
            <person name="Martin F.M."/>
        </authorList>
    </citation>
    <scope>NUCLEOTIDE SEQUENCE</scope>
    <source>
        <strain evidence="2">UH-Tt-Lm1</strain>
    </source>
</reference>
<dbReference type="AlphaFoldDB" id="A0A9P6HBP2"/>
<evidence type="ECO:0000259" key="1">
    <source>
        <dbReference type="SMART" id="SM00256"/>
    </source>
</evidence>
<dbReference type="EMBL" id="WIUZ02000010">
    <property type="protein sequence ID" value="KAF9783428.1"/>
    <property type="molecule type" value="Genomic_DNA"/>
</dbReference>
<evidence type="ECO:0000313" key="3">
    <source>
        <dbReference type="Proteomes" id="UP000736335"/>
    </source>
</evidence>
<dbReference type="SMART" id="SM00256">
    <property type="entry name" value="FBOX"/>
    <property type="match status" value="1"/>
</dbReference>
<proteinExistence type="predicted"/>
<reference evidence="2" key="1">
    <citation type="journal article" date="2020" name="Nat. Commun.">
        <title>Large-scale genome sequencing of mycorrhizal fungi provides insights into the early evolution of symbiotic traits.</title>
        <authorList>
            <person name="Miyauchi S."/>
            <person name="Kiss E."/>
            <person name="Kuo A."/>
            <person name="Drula E."/>
            <person name="Kohler A."/>
            <person name="Sanchez-Garcia M."/>
            <person name="Morin E."/>
            <person name="Andreopoulos B."/>
            <person name="Barry K.W."/>
            <person name="Bonito G."/>
            <person name="Buee M."/>
            <person name="Carver A."/>
            <person name="Chen C."/>
            <person name="Cichocki N."/>
            <person name="Clum A."/>
            <person name="Culley D."/>
            <person name="Crous P.W."/>
            <person name="Fauchery L."/>
            <person name="Girlanda M."/>
            <person name="Hayes R.D."/>
            <person name="Keri Z."/>
            <person name="LaButti K."/>
            <person name="Lipzen A."/>
            <person name="Lombard V."/>
            <person name="Magnuson J."/>
            <person name="Maillard F."/>
            <person name="Murat C."/>
            <person name="Nolan M."/>
            <person name="Ohm R.A."/>
            <person name="Pangilinan J."/>
            <person name="Pereira M.F."/>
            <person name="Perotto S."/>
            <person name="Peter M."/>
            <person name="Pfister S."/>
            <person name="Riley R."/>
            <person name="Sitrit Y."/>
            <person name="Stielow J.B."/>
            <person name="Szollosi G."/>
            <person name="Zifcakova L."/>
            <person name="Stursova M."/>
            <person name="Spatafora J.W."/>
            <person name="Tedersoo L."/>
            <person name="Vaario L.M."/>
            <person name="Yamada A."/>
            <person name="Yan M."/>
            <person name="Wang P."/>
            <person name="Xu J."/>
            <person name="Bruns T."/>
            <person name="Baldrian P."/>
            <person name="Vilgalys R."/>
            <person name="Dunand C."/>
            <person name="Henrissat B."/>
            <person name="Grigoriev I.V."/>
            <person name="Hibbett D."/>
            <person name="Nagy L.G."/>
            <person name="Martin F.M."/>
        </authorList>
    </citation>
    <scope>NUCLEOTIDE SEQUENCE</scope>
    <source>
        <strain evidence="2">UH-Tt-Lm1</strain>
    </source>
</reference>
<dbReference type="CDD" id="cd22159">
    <property type="entry name" value="F-box_AtTIR1-like"/>
    <property type="match status" value="1"/>
</dbReference>
<name>A0A9P6HBP2_9AGAM</name>
<dbReference type="InterPro" id="IPR036047">
    <property type="entry name" value="F-box-like_dom_sf"/>
</dbReference>
<dbReference type="SUPFAM" id="SSF81383">
    <property type="entry name" value="F-box domain"/>
    <property type="match status" value="1"/>
</dbReference>
<organism evidence="2 3">
    <name type="scientific">Thelephora terrestris</name>
    <dbReference type="NCBI Taxonomy" id="56493"/>
    <lineage>
        <taxon>Eukaryota</taxon>
        <taxon>Fungi</taxon>
        <taxon>Dikarya</taxon>
        <taxon>Basidiomycota</taxon>
        <taxon>Agaricomycotina</taxon>
        <taxon>Agaricomycetes</taxon>
        <taxon>Thelephorales</taxon>
        <taxon>Thelephoraceae</taxon>
        <taxon>Thelephora</taxon>
    </lineage>
</organism>
<accession>A0A9P6HBP2</accession>
<dbReference type="Pfam" id="PF12937">
    <property type="entry name" value="F-box-like"/>
    <property type="match status" value="1"/>
</dbReference>
<feature type="domain" description="F-box" evidence="1">
    <location>
        <begin position="65"/>
        <end position="107"/>
    </location>
</feature>